<dbReference type="InParanoid" id="F0XE38"/>
<dbReference type="STRING" id="655863.F0XE38"/>
<dbReference type="Pfam" id="PF00106">
    <property type="entry name" value="adh_short"/>
    <property type="match status" value="1"/>
</dbReference>
<comment type="similarity">
    <text evidence="1">Belongs to the short-chain dehydrogenases/reductases (SDR) family.</text>
</comment>
<gene>
    <name evidence="3" type="ORF">CMQ_970</name>
</gene>
<dbReference type="AlphaFoldDB" id="F0XE38"/>
<dbReference type="PANTHER" id="PTHR42760:SF37">
    <property type="entry name" value="CLAVALDEHYDE DEHYDROGENASE"/>
    <property type="match status" value="1"/>
</dbReference>
<organism evidence="4">
    <name type="scientific">Grosmannia clavigera (strain kw1407 / UAMH 11150)</name>
    <name type="common">Blue stain fungus</name>
    <name type="synonym">Graphiocladiella clavigera</name>
    <dbReference type="NCBI Taxonomy" id="655863"/>
    <lineage>
        <taxon>Eukaryota</taxon>
        <taxon>Fungi</taxon>
        <taxon>Dikarya</taxon>
        <taxon>Ascomycota</taxon>
        <taxon>Pezizomycotina</taxon>
        <taxon>Sordariomycetes</taxon>
        <taxon>Sordariomycetidae</taxon>
        <taxon>Ophiostomatales</taxon>
        <taxon>Ophiostomataceae</taxon>
        <taxon>Leptographium</taxon>
    </lineage>
</organism>
<dbReference type="eggNOG" id="KOG1611">
    <property type="taxonomic scope" value="Eukaryota"/>
</dbReference>
<dbReference type="GeneID" id="25982108"/>
<sequence length="297" mass="31940">MIALKATHSNTYAAIAPTLPQLSTAGKSAFVTGGGARGIGAAIASSLVRSGITSIGLLGRQEDKLRESEAALRVLSPTVDIHVYAGVDVRDIAAVKKAVTDFAASAKGSIPGKIDILVTNAGYMPQQLKDLQAYQSEVDRADWWSVFEINVLGNFNVVQAFQPVAAPGASVVHISSMVADMPYVPTNGVYSASKVAATKLFEYVHNENPDLFVVQVHPGLILTTDMAESFRDAVQGYTGIDVELPGDFVNWVVSPEARFLNGRFVDAEWDIDELKAHESELKKDLRKYTVGILGLEY</sequence>
<evidence type="ECO:0000313" key="4">
    <source>
        <dbReference type="Proteomes" id="UP000007796"/>
    </source>
</evidence>
<dbReference type="EMBL" id="GL629765">
    <property type="protein sequence ID" value="EFX04042.1"/>
    <property type="molecule type" value="Genomic_DNA"/>
</dbReference>
<dbReference type="HOGENOM" id="CLU_010194_8_2_1"/>
<dbReference type="RefSeq" id="XP_014173524.1">
    <property type="nucleotide sequence ID" value="XM_014318049.1"/>
</dbReference>
<reference evidence="3 4" key="1">
    <citation type="journal article" date="2011" name="Proc. Natl. Acad. Sci. U.S.A.">
        <title>Genome and transcriptome analyses of the mountain pine beetle-fungal symbiont Grosmannia clavigera, a lodgepole pine pathogen.</title>
        <authorList>
            <person name="DiGuistini S."/>
            <person name="Wang Y."/>
            <person name="Liao N.Y."/>
            <person name="Taylor G."/>
            <person name="Tanguay P."/>
            <person name="Feau N."/>
            <person name="Henrissat B."/>
            <person name="Chan S.K."/>
            <person name="Hesse-Orce U."/>
            <person name="Alamouti S.M."/>
            <person name="Tsui C.K.M."/>
            <person name="Docking R.T."/>
            <person name="Levasseur A."/>
            <person name="Haridas S."/>
            <person name="Robertson G."/>
            <person name="Birol I."/>
            <person name="Holt R.A."/>
            <person name="Marra M.A."/>
            <person name="Hamelin R.C."/>
            <person name="Hirst M."/>
            <person name="Jones S.J.M."/>
            <person name="Bohlmann J."/>
            <person name="Breuil C."/>
        </authorList>
    </citation>
    <scope>NUCLEOTIDE SEQUENCE [LARGE SCALE GENOMIC DNA]</scope>
    <source>
        <strain evidence="4">kw1407 / UAMH 11150</strain>
    </source>
</reference>
<dbReference type="SUPFAM" id="SSF51735">
    <property type="entry name" value="NAD(P)-binding Rossmann-fold domains"/>
    <property type="match status" value="1"/>
</dbReference>
<dbReference type="Gene3D" id="3.40.50.720">
    <property type="entry name" value="NAD(P)-binding Rossmann-like Domain"/>
    <property type="match status" value="1"/>
</dbReference>
<evidence type="ECO:0000256" key="2">
    <source>
        <dbReference type="ARBA" id="ARBA00023002"/>
    </source>
</evidence>
<dbReference type="PRINTS" id="PR00081">
    <property type="entry name" value="GDHRDH"/>
</dbReference>
<dbReference type="OrthoDB" id="1933717at2759"/>
<proteinExistence type="inferred from homology"/>
<evidence type="ECO:0000256" key="1">
    <source>
        <dbReference type="ARBA" id="ARBA00006484"/>
    </source>
</evidence>
<protein>
    <submittedName>
        <fullName evidence="3">Short chain dehydrogenase reductase</fullName>
    </submittedName>
</protein>
<dbReference type="InterPro" id="IPR002347">
    <property type="entry name" value="SDR_fam"/>
</dbReference>
<evidence type="ECO:0000313" key="3">
    <source>
        <dbReference type="EMBL" id="EFX04042.1"/>
    </source>
</evidence>
<keyword evidence="4" id="KW-1185">Reference proteome</keyword>
<dbReference type="CDD" id="cd05233">
    <property type="entry name" value="SDR_c"/>
    <property type="match status" value="1"/>
</dbReference>
<keyword evidence="2" id="KW-0560">Oxidoreductase</keyword>
<name>F0XE38_GROCL</name>
<dbReference type="Proteomes" id="UP000007796">
    <property type="component" value="Unassembled WGS sequence"/>
</dbReference>
<accession>F0XE38</accession>
<dbReference type="InterPro" id="IPR036291">
    <property type="entry name" value="NAD(P)-bd_dom_sf"/>
</dbReference>
<dbReference type="GO" id="GO:0016616">
    <property type="term" value="F:oxidoreductase activity, acting on the CH-OH group of donors, NAD or NADP as acceptor"/>
    <property type="evidence" value="ECO:0007669"/>
    <property type="project" value="TreeGrafter"/>
</dbReference>
<dbReference type="PANTHER" id="PTHR42760">
    <property type="entry name" value="SHORT-CHAIN DEHYDROGENASES/REDUCTASES FAMILY MEMBER"/>
    <property type="match status" value="1"/>
</dbReference>